<dbReference type="InterPro" id="IPR020845">
    <property type="entry name" value="AMP-binding_CS"/>
</dbReference>
<dbReference type="STRING" id="399741.Spro_2474"/>
<dbReference type="SUPFAM" id="SSF56801">
    <property type="entry name" value="Acetyl-CoA synthetase-like"/>
    <property type="match status" value="1"/>
</dbReference>
<evidence type="ECO:0000259" key="2">
    <source>
        <dbReference type="Pfam" id="PF13193"/>
    </source>
</evidence>
<evidence type="ECO:0000259" key="1">
    <source>
        <dbReference type="Pfam" id="PF00501"/>
    </source>
</evidence>
<name>A8GEN5_SERP5</name>
<protein>
    <submittedName>
        <fullName evidence="3">AMP-dependent synthetase and ligase</fullName>
    </submittedName>
</protein>
<dbReference type="InterPro" id="IPR000873">
    <property type="entry name" value="AMP-dep_synth/lig_dom"/>
</dbReference>
<dbReference type="Gene3D" id="3.40.50.12780">
    <property type="entry name" value="N-terminal domain of ligase-like"/>
    <property type="match status" value="1"/>
</dbReference>
<dbReference type="NCBIfam" id="NF004837">
    <property type="entry name" value="PRK06187.1"/>
    <property type="match status" value="1"/>
</dbReference>
<dbReference type="InterPro" id="IPR025110">
    <property type="entry name" value="AMP-bd_C"/>
</dbReference>
<dbReference type="Gene3D" id="3.30.300.30">
    <property type="match status" value="1"/>
</dbReference>
<feature type="domain" description="AMP-binding enzyme C-terminal" evidence="2">
    <location>
        <begin position="439"/>
        <end position="515"/>
    </location>
</feature>
<dbReference type="CDD" id="cd05936">
    <property type="entry name" value="FC-FACS_FadD_like"/>
    <property type="match status" value="1"/>
</dbReference>
<dbReference type="KEGG" id="spe:Spro_2474"/>
<feature type="domain" description="AMP-dependent synthetase/ligase" evidence="1">
    <location>
        <begin position="18"/>
        <end position="389"/>
    </location>
</feature>
<dbReference type="GO" id="GO:0016877">
    <property type="term" value="F:ligase activity, forming carbon-sulfur bonds"/>
    <property type="evidence" value="ECO:0007669"/>
    <property type="project" value="UniProtKB-ARBA"/>
</dbReference>
<dbReference type="HOGENOM" id="CLU_000022_59_7_6"/>
<gene>
    <name evidence="3" type="ordered locus">Spro_2474</name>
</gene>
<evidence type="ECO:0000313" key="3">
    <source>
        <dbReference type="EMBL" id="ABV41575.1"/>
    </source>
</evidence>
<proteinExistence type="predicted"/>
<dbReference type="PANTHER" id="PTHR43767">
    <property type="entry name" value="LONG-CHAIN-FATTY-ACID--COA LIGASE"/>
    <property type="match status" value="1"/>
</dbReference>
<dbReference type="PANTHER" id="PTHR43767:SF12">
    <property type="entry name" value="AMP-DEPENDENT SYNTHETASE AND LIGASE"/>
    <property type="match status" value="1"/>
</dbReference>
<accession>A8GEN5</accession>
<keyword evidence="3" id="KW-0436">Ligase</keyword>
<dbReference type="InterPro" id="IPR050237">
    <property type="entry name" value="ATP-dep_AMP-bd_enzyme"/>
</dbReference>
<dbReference type="Pfam" id="PF00501">
    <property type="entry name" value="AMP-binding"/>
    <property type="match status" value="1"/>
</dbReference>
<reference evidence="3" key="1">
    <citation type="submission" date="2007-09" db="EMBL/GenBank/DDBJ databases">
        <title>Complete sequence of chromosome of Serratia proteamaculans 568.</title>
        <authorList>
            <consortium name="US DOE Joint Genome Institute"/>
            <person name="Copeland A."/>
            <person name="Lucas S."/>
            <person name="Lapidus A."/>
            <person name="Barry K."/>
            <person name="Glavina del Rio T."/>
            <person name="Dalin E."/>
            <person name="Tice H."/>
            <person name="Pitluck S."/>
            <person name="Chain P."/>
            <person name="Malfatti S."/>
            <person name="Shin M."/>
            <person name="Vergez L."/>
            <person name="Schmutz J."/>
            <person name="Larimer F."/>
            <person name="Land M."/>
            <person name="Hauser L."/>
            <person name="Kyrpides N."/>
            <person name="Kim E."/>
            <person name="Taghavi S."/>
            <person name="Newman L."/>
            <person name="Vangronsveld J."/>
            <person name="van der Lelie D."/>
            <person name="Richardson P."/>
        </authorList>
    </citation>
    <scope>NUCLEOTIDE SEQUENCE [LARGE SCALE GENOMIC DNA]</scope>
    <source>
        <strain evidence="3">568</strain>
    </source>
</reference>
<dbReference type="InterPro" id="IPR045851">
    <property type="entry name" value="AMP-bd_C_sf"/>
</dbReference>
<dbReference type="eggNOG" id="COG0318">
    <property type="taxonomic scope" value="Bacteria"/>
</dbReference>
<dbReference type="AlphaFoldDB" id="A8GEN5"/>
<dbReference type="Pfam" id="PF13193">
    <property type="entry name" value="AMP-binding_C"/>
    <property type="match status" value="1"/>
</dbReference>
<dbReference type="InterPro" id="IPR042099">
    <property type="entry name" value="ANL_N_sf"/>
</dbReference>
<sequence>MPGLCFRENLMLNLATLLEESARSFPDRLALVQEDIQFSYATLNQKANQIANLLIARGVQPGERVALACPNSWEFPAIYYGILKAGAVVVPLNTLLKAGEFEYYLQDCQAVMFFCFEGGNGLTLGEEARRAFEIAEHCRDFIVIGDSLPLAGDRFSQAIGIQSTDFDSVSTVESDTAVILYTSGTTGRAKGAELTHSNLVLNALGSVQLFNSSLENPDRHLVTLPLFHTFGSTVQMNAGFALAATLVMVPRFDAKQAIALMQKHAITFFAGVPTMYWALLNALDDTADLALLRKNLRMAVSGGASLPVQIIEDFAQRFGVNILEGYGLSETSPVATFNHPGRINKVGSIGQPIWGIEVRLVDVTGKTLTEIDQVGEIAVRGHNVMKGYLNRPEATAEVLEKGWFRTGDLARRDADGFYFIVDRSKDVIIRGGFNVYPREVEELMIRHPAVSLVAVIGVAHPSLGEEIKAVVVLKDLDEAVSEEQLIAWTKERLAAFKYPRVVEFVERLPMTSTGKVMKRLLR</sequence>
<dbReference type="EMBL" id="CP000826">
    <property type="protein sequence ID" value="ABV41575.1"/>
    <property type="molecule type" value="Genomic_DNA"/>
</dbReference>
<dbReference type="PROSITE" id="PS00455">
    <property type="entry name" value="AMP_BINDING"/>
    <property type="match status" value="1"/>
</dbReference>
<organism evidence="3">
    <name type="scientific">Serratia proteamaculans (strain 568)</name>
    <dbReference type="NCBI Taxonomy" id="399741"/>
    <lineage>
        <taxon>Bacteria</taxon>
        <taxon>Pseudomonadati</taxon>
        <taxon>Pseudomonadota</taxon>
        <taxon>Gammaproteobacteria</taxon>
        <taxon>Enterobacterales</taxon>
        <taxon>Yersiniaceae</taxon>
        <taxon>Serratia</taxon>
    </lineage>
</organism>